<dbReference type="PANTHER" id="PTHR28065:SF1">
    <property type="entry name" value="DUF4050 DOMAIN-CONTAINING PROTEIN"/>
    <property type="match status" value="1"/>
</dbReference>
<accession>A0A4P6XUN8</accession>
<dbReference type="AlphaFoldDB" id="A0A4P6XUN8"/>
<evidence type="ECO:0000256" key="1">
    <source>
        <dbReference type="SAM" id="MobiDB-lite"/>
    </source>
</evidence>
<evidence type="ECO:0000313" key="3">
    <source>
        <dbReference type="EMBL" id="QBM89928.1"/>
    </source>
</evidence>
<dbReference type="InterPro" id="IPR053274">
    <property type="entry name" value="Fluconazole_resistance"/>
</dbReference>
<feature type="compositionally biased region" description="Polar residues" evidence="1">
    <location>
        <begin position="11"/>
        <end position="25"/>
    </location>
</feature>
<organism evidence="3 4">
    <name type="scientific">Metschnikowia aff. pulcherrima</name>
    <dbReference type="NCBI Taxonomy" id="2163413"/>
    <lineage>
        <taxon>Eukaryota</taxon>
        <taxon>Fungi</taxon>
        <taxon>Dikarya</taxon>
        <taxon>Ascomycota</taxon>
        <taxon>Saccharomycotina</taxon>
        <taxon>Pichiomycetes</taxon>
        <taxon>Metschnikowiaceae</taxon>
        <taxon>Metschnikowia</taxon>
    </lineage>
</organism>
<protein>
    <recommendedName>
        <fullName evidence="2">Gag1-like clamp domain-containing protein</fullName>
    </recommendedName>
</protein>
<gene>
    <name evidence="3" type="primary">MPUL0E01650</name>
    <name evidence="3" type="ORF">METSCH_E01650</name>
</gene>
<evidence type="ECO:0000313" key="4">
    <source>
        <dbReference type="Proteomes" id="UP000292447"/>
    </source>
</evidence>
<dbReference type="PANTHER" id="PTHR28065">
    <property type="entry name" value="FREQUENIN"/>
    <property type="match status" value="1"/>
</dbReference>
<keyword evidence="4" id="KW-1185">Reference proteome</keyword>
<dbReference type="Proteomes" id="UP000292447">
    <property type="component" value="Chromosome V"/>
</dbReference>
<reference evidence="4" key="1">
    <citation type="submission" date="2019-03" db="EMBL/GenBank/DDBJ databases">
        <title>Snf2 controls pulcherriminic acid biosynthesis and connects pigmentation and antifungal activity of the yeast Metschnikowia pulcherrima.</title>
        <authorList>
            <person name="Gore-Lloyd D."/>
            <person name="Sumann I."/>
            <person name="Brachmann A.O."/>
            <person name="Schneeberger K."/>
            <person name="Ortiz-Merino R.A."/>
            <person name="Moreno-Beltran M."/>
            <person name="Schlaefli M."/>
            <person name="Kirner P."/>
            <person name="Santos Kron A."/>
            <person name="Wolfe K.H."/>
            <person name="Piel J."/>
            <person name="Ahrens C.H."/>
            <person name="Henk D."/>
            <person name="Freimoser F.M."/>
        </authorList>
    </citation>
    <scope>NUCLEOTIDE SEQUENCE [LARGE SCALE GENOMIC DNA]</scope>
    <source>
        <strain evidence="4">APC 1.2</strain>
    </source>
</reference>
<dbReference type="STRING" id="2163413.A0A4P6XUN8"/>
<dbReference type="InterPro" id="IPR025124">
    <property type="entry name" value="Gag1-like_clamp"/>
</dbReference>
<feature type="compositionally biased region" description="Basic and acidic residues" evidence="1">
    <location>
        <begin position="1"/>
        <end position="10"/>
    </location>
</feature>
<feature type="domain" description="Gag1-like clamp" evidence="2">
    <location>
        <begin position="174"/>
        <end position="259"/>
    </location>
</feature>
<proteinExistence type="predicted"/>
<evidence type="ECO:0000259" key="2">
    <source>
        <dbReference type="Pfam" id="PF13259"/>
    </source>
</evidence>
<dbReference type="EMBL" id="CP034460">
    <property type="protein sequence ID" value="QBM89928.1"/>
    <property type="molecule type" value="Genomic_DNA"/>
</dbReference>
<name>A0A4P6XUN8_9ASCO</name>
<dbReference type="Pfam" id="PF13259">
    <property type="entry name" value="clamp_Gag1-like"/>
    <property type="match status" value="1"/>
</dbReference>
<feature type="region of interest" description="Disordered" evidence="1">
    <location>
        <begin position="1"/>
        <end position="28"/>
    </location>
</feature>
<sequence length="266" mass="30472">MDNSSRKEHTPTTNAESSVPSSPGQKQGFLRRKSHRFLSVLRRVSTEWICFVLKIKLATKVSYSDEEALDLLFESSDDDLLGRSLRQKRCCNFMAIESQFAKDFKKCGLLDAYYESCQDEILKLMPAAESGIPLYRALDVQRLRDALIVSALSKDELVPTPTESVFKDRILAKDENLGNALWEIRRARWLSLDDNDHVEEKVEQRAAELSLKHISRDLYPRIYRDLIEKAKLLKPGKRVNLEDMVMVINAGWVHEKVWDSASKGLG</sequence>